<proteinExistence type="predicted"/>
<accession>A0ABX1VCU9</accession>
<evidence type="ECO:0000313" key="2">
    <source>
        <dbReference type="EMBL" id="NNJ25874.1"/>
    </source>
</evidence>
<sequence>MSAPAVLDESPQTLAARTTAEAGETTGAPAWTPRPIPAEQVFRLDFVTWDQYVAIADALPNRHVFVTYDKGTLQLMTTGAQHENLKCVVALLTAAAADAVGVDLRSMGNPTYRRAALARGFEPDHVYYVELDRRSLLGHSPEQLPPPDLALEIEVSATVLDRLPLYAAVGVPEVWRIDGENGLTFLRLEGGAGGAYREIDASELIAGITPDMVWDAALTLPAASDLRYQLAAVDFFSTRLAGE</sequence>
<keyword evidence="3" id="KW-1185">Reference proteome</keyword>
<dbReference type="EMBL" id="WTPX01000053">
    <property type="protein sequence ID" value="NNJ25874.1"/>
    <property type="molecule type" value="Genomic_DNA"/>
</dbReference>
<dbReference type="InterPro" id="IPR012296">
    <property type="entry name" value="Nuclease_put_TT1808"/>
</dbReference>
<dbReference type="InterPro" id="IPR008538">
    <property type="entry name" value="Uma2"/>
</dbReference>
<feature type="domain" description="Putative restriction endonuclease" evidence="1">
    <location>
        <begin position="50"/>
        <end position="202"/>
    </location>
</feature>
<dbReference type="PANTHER" id="PTHR47152:SF2">
    <property type="entry name" value="SLR2084 PROTEIN"/>
    <property type="match status" value="1"/>
</dbReference>
<organism evidence="2 3">
    <name type="scientific">Alienimonas chondri</name>
    <dbReference type="NCBI Taxonomy" id="2681879"/>
    <lineage>
        <taxon>Bacteria</taxon>
        <taxon>Pseudomonadati</taxon>
        <taxon>Planctomycetota</taxon>
        <taxon>Planctomycetia</taxon>
        <taxon>Planctomycetales</taxon>
        <taxon>Planctomycetaceae</taxon>
        <taxon>Alienimonas</taxon>
    </lineage>
</organism>
<evidence type="ECO:0000259" key="1">
    <source>
        <dbReference type="Pfam" id="PF05685"/>
    </source>
</evidence>
<gene>
    <name evidence="2" type="ORF">LzC2_19500</name>
</gene>
<evidence type="ECO:0000313" key="3">
    <source>
        <dbReference type="Proteomes" id="UP000609651"/>
    </source>
</evidence>
<protein>
    <recommendedName>
        <fullName evidence="1">Putative restriction endonuclease domain-containing protein</fullName>
    </recommendedName>
</protein>
<comment type="caution">
    <text evidence="2">The sequence shown here is derived from an EMBL/GenBank/DDBJ whole genome shotgun (WGS) entry which is preliminary data.</text>
</comment>
<dbReference type="Gene3D" id="3.90.1570.10">
    <property type="entry name" value="tt1808, chain A"/>
    <property type="match status" value="1"/>
</dbReference>
<dbReference type="PANTHER" id="PTHR47152">
    <property type="entry name" value="SLR2084 PROTEIN-RELATED"/>
    <property type="match status" value="1"/>
</dbReference>
<dbReference type="Pfam" id="PF05685">
    <property type="entry name" value="Uma2"/>
    <property type="match status" value="1"/>
</dbReference>
<dbReference type="Proteomes" id="UP000609651">
    <property type="component" value="Unassembled WGS sequence"/>
</dbReference>
<name>A0ABX1VCU9_9PLAN</name>
<dbReference type="RefSeq" id="WP_171186323.1">
    <property type="nucleotide sequence ID" value="NZ_WTPX01000053.1"/>
</dbReference>
<reference evidence="2 3" key="1">
    <citation type="journal article" date="2020" name="Syst. Appl. Microbiol.">
        <title>Alienimonas chondri sp. nov., a novel planctomycete isolated from the biofilm of the red alga Chondrus crispus.</title>
        <authorList>
            <person name="Vitorino I."/>
            <person name="Albuquerque L."/>
            <person name="Wiegand S."/>
            <person name="Kallscheuer N."/>
            <person name="da Costa M.S."/>
            <person name="Lobo-da-Cunha A."/>
            <person name="Jogler C."/>
            <person name="Lage O.M."/>
        </authorList>
    </citation>
    <scope>NUCLEOTIDE SEQUENCE [LARGE SCALE GENOMIC DNA]</scope>
    <source>
        <strain evidence="2 3">LzC2</strain>
    </source>
</reference>